<reference evidence="1 2" key="1">
    <citation type="submission" date="2024-04" db="EMBL/GenBank/DDBJ databases">
        <authorList>
            <person name="Fracassetti M."/>
        </authorList>
    </citation>
    <scope>NUCLEOTIDE SEQUENCE [LARGE SCALE GENOMIC DNA]</scope>
</reference>
<dbReference type="EMBL" id="OZ034816">
    <property type="protein sequence ID" value="CAL1379470.1"/>
    <property type="molecule type" value="Genomic_DNA"/>
</dbReference>
<organism evidence="1 2">
    <name type="scientific">Linum trigynum</name>
    <dbReference type="NCBI Taxonomy" id="586398"/>
    <lineage>
        <taxon>Eukaryota</taxon>
        <taxon>Viridiplantae</taxon>
        <taxon>Streptophyta</taxon>
        <taxon>Embryophyta</taxon>
        <taxon>Tracheophyta</taxon>
        <taxon>Spermatophyta</taxon>
        <taxon>Magnoliopsida</taxon>
        <taxon>eudicotyledons</taxon>
        <taxon>Gunneridae</taxon>
        <taxon>Pentapetalae</taxon>
        <taxon>rosids</taxon>
        <taxon>fabids</taxon>
        <taxon>Malpighiales</taxon>
        <taxon>Linaceae</taxon>
        <taxon>Linum</taxon>
    </lineage>
</organism>
<evidence type="ECO:0000313" key="1">
    <source>
        <dbReference type="EMBL" id="CAL1379470.1"/>
    </source>
</evidence>
<sequence length="112" mass="12177">MLLDKYLKTEIGAAVWAERHDARGDVCGSSELAERRGLVSGVNVGEATISGTMSMIGEAPMLGPRSEHRRKNAGEFGQVRYESGCFISSYLARQKGKEGARVRRSTVVFKVG</sequence>
<dbReference type="AlphaFoldDB" id="A0AAV2E0W2"/>
<proteinExistence type="predicted"/>
<keyword evidence="2" id="KW-1185">Reference proteome</keyword>
<gene>
    <name evidence="1" type="ORF">LTRI10_LOCUS20987</name>
</gene>
<protein>
    <submittedName>
        <fullName evidence="1">Uncharacterized protein</fullName>
    </submittedName>
</protein>
<accession>A0AAV2E0W2</accession>
<evidence type="ECO:0000313" key="2">
    <source>
        <dbReference type="Proteomes" id="UP001497516"/>
    </source>
</evidence>
<name>A0AAV2E0W2_9ROSI</name>
<dbReference type="Proteomes" id="UP001497516">
    <property type="component" value="Chromosome 3"/>
</dbReference>